<organism evidence="1 2">
    <name type="scientific">Pontibacter flavimaris</name>
    <dbReference type="NCBI Taxonomy" id="1797110"/>
    <lineage>
        <taxon>Bacteria</taxon>
        <taxon>Pseudomonadati</taxon>
        <taxon>Bacteroidota</taxon>
        <taxon>Cytophagia</taxon>
        <taxon>Cytophagales</taxon>
        <taxon>Hymenobacteraceae</taxon>
        <taxon>Pontibacter</taxon>
    </lineage>
</organism>
<name>A0A1Q5P8Z5_9BACT</name>
<evidence type="ECO:0000313" key="1">
    <source>
        <dbReference type="EMBL" id="OKL38710.1"/>
    </source>
</evidence>
<dbReference type="Proteomes" id="UP000186551">
    <property type="component" value="Unassembled WGS sequence"/>
</dbReference>
<evidence type="ECO:0000313" key="2">
    <source>
        <dbReference type="Proteomes" id="UP000186551"/>
    </source>
</evidence>
<keyword evidence="2" id="KW-1185">Reference proteome</keyword>
<dbReference type="STRING" id="1797110.A3841_06110"/>
<reference evidence="1 2" key="1">
    <citation type="submission" date="2016-03" db="EMBL/GenBank/DDBJ databases">
        <title>Genome sequence of Pontibacter sp. nov., of the family cytophagaceae, isolated from marine sediment of the Yellow Sea, China.</title>
        <authorList>
            <person name="Zhang G."/>
            <person name="Zhang R."/>
        </authorList>
    </citation>
    <scope>NUCLEOTIDE SEQUENCE [LARGE SCALE GENOMIC DNA]</scope>
    <source>
        <strain evidence="1 2">S10-8</strain>
    </source>
</reference>
<accession>A0A1Q5P8Z5</accession>
<dbReference type="EMBL" id="LVWA01000012">
    <property type="protein sequence ID" value="OKL38710.1"/>
    <property type="molecule type" value="Genomic_DNA"/>
</dbReference>
<comment type="caution">
    <text evidence="1">The sequence shown here is derived from an EMBL/GenBank/DDBJ whole genome shotgun (WGS) entry which is preliminary data.</text>
</comment>
<gene>
    <name evidence="1" type="ORF">A3841_06110</name>
</gene>
<sequence length="79" mass="9055">MLFYTCILCLILWERTFIAGKAIGLDVVWQNRRRAHLSHKSTDGKYGQRRFPDDVFDSRSLSLISDSPFLLSLLSPPAL</sequence>
<protein>
    <submittedName>
        <fullName evidence="1">Uncharacterized protein</fullName>
    </submittedName>
</protein>
<proteinExistence type="predicted"/>
<dbReference type="AlphaFoldDB" id="A0A1Q5P8Z5"/>